<name>A0A1M5WEY9_9BACI</name>
<dbReference type="AlphaFoldDB" id="A0A1M5WEY9"/>
<evidence type="ECO:0000313" key="2">
    <source>
        <dbReference type="Proteomes" id="UP000184079"/>
    </source>
</evidence>
<keyword evidence="2" id="KW-1185">Reference proteome</keyword>
<dbReference type="EMBL" id="FQXD01000016">
    <property type="protein sequence ID" value="SHH86119.1"/>
    <property type="molecule type" value="Genomic_DNA"/>
</dbReference>
<dbReference type="RefSeq" id="WP_073011794.1">
    <property type="nucleotide sequence ID" value="NZ_FQXD01000016.1"/>
</dbReference>
<sequence length="384" mass="44973">MTFQTDQSGINSLAGFAYQIKVFAYYAFDLKEDMQVEFETIEDVNLKAIAPEQIDKHSHKFVCRVTESGVNKAIQVKHTSIGNAVAQQMLLNWILLEHSSHNVEEYILFTDKIYQNDGDIFNKDAETLHKIVVESDMQRNATISKVKCLYEADYNGFEKVYNQIQSKFEFIDLEDIDAKTDDKASLHFRKAANLIVFGQRMNEFLQHITFKILNAIENKEPYILTYQEFINMVEDISKRFTQEVTTPSYSNFKKVNRIDLKDSKLSTLREFMQLKSCGLPDYLLKQHLLYGMYYYETALKYMENNRVNKIDEIEETTFEGFQNVKFTLMKNETDTPYNRLEKTQKYPNSYAENDQIKYGSSIHLTKEGIGENQISWEDDENAQY</sequence>
<evidence type="ECO:0000313" key="1">
    <source>
        <dbReference type="EMBL" id="SHH86119.1"/>
    </source>
</evidence>
<reference evidence="2" key="1">
    <citation type="submission" date="2016-11" db="EMBL/GenBank/DDBJ databases">
        <authorList>
            <person name="Varghese N."/>
            <person name="Submissions S."/>
        </authorList>
    </citation>
    <scope>NUCLEOTIDE SEQUENCE [LARGE SCALE GENOMIC DNA]</scope>
    <source>
        <strain evidence="2">CGMCC 1.6496</strain>
    </source>
</reference>
<protein>
    <recommendedName>
        <fullName evidence="3">DUF4297 domain-containing protein</fullName>
    </recommendedName>
</protein>
<evidence type="ECO:0008006" key="3">
    <source>
        <dbReference type="Google" id="ProtNLM"/>
    </source>
</evidence>
<dbReference type="Proteomes" id="UP000184079">
    <property type="component" value="Unassembled WGS sequence"/>
</dbReference>
<accession>A0A1M5WEY9</accession>
<organism evidence="1 2">
    <name type="scientific">Virgibacillus chiguensis</name>
    <dbReference type="NCBI Taxonomy" id="411959"/>
    <lineage>
        <taxon>Bacteria</taxon>
        <taxon>Bacillati</taxon>
        <taxon>Bacillota</taxon>
        <taxon>Bacilli</taxon>
        <taxon>Bacillales</taxon>
        <taxon>Bacillaceae</taxon>
        <taxon>Virgibacillus</taxon>
    </lineage>
</organism>
<gene>
    <name evidence="1" type="ORF">SAMN05421807_11622</name>
</gene>
<proteinExistence type="predicted"/>